<dbReference type="PANTHER" id="PTHR42678">
    <property type="entry name" value="AMIDASE"/>
    <property type="match status" value="1"/>
</dbReference>
<evidence type="ECO:0000313" key="3">
    <source>
        <dbReference type="EMBL" id="ETS85596.1"/>
    </source>
</evidence>
<dbReference type="RefSeq" id="XP_007830393.1">
    <property type="nucleotide sequence ID" value="XM_007832202.1"/>
</dbReference>
<dbReference type="SUPFAM" id="SSF75304">
    <property type="entry name" value="Amidase signature (AS) enzymes"/>
    <property type="match status" value="1"/>
</dbReference>
<dbReference type="eggNOG" id="KOG1211">
    <property type="taxonomic scope" value="Eukaryota"/>
</dbReference>
<feature type="domain" description="Amidase" evidence="2">
    <location>
        <begin position="80"/>
        <end position="377"/>
    </location>
</feature>
<dbReference type="Proteomes" id="UP000030651">
    <property type="component" value="Unassembled WGS sequence"/>
</dbReference>
<keyword evidence="1" id="KW-0732">Signal</keyword>
<dbReference type="OMA" id="AAWNDAH"/>
<evidence type="ECO:0000313" key="4">
    <source>
        <dbReference type="Proteomes" id="UP000030651"/>
    </source>
</evidence>
<keyword evidence="4" id="KW-1185">Reference proteome</keyword>
<dbReference type="HOGENOM" id="CLU_009600_14_4_1"/>
<evidence type="ECO:0000259" key="2">
    <source>
        <dbReference type="Pfam" id="PF01425"/>
    </source>
</evidence>
<dbReference type="GeneID" id="19268634"/>
<proteinExistence type="predicted"/>
<evidence type="ECO:0000256" key="1">
    <source>
        <dbReference type="SAM" id="SignalP"/>
    </source>
</evidence>
<dbReference type="InParanoid" id="W3XK28"/>
<dbReference type="EMBL" id="KI912110">
    <property type="protein sequence ID" value="ETS85596.1"/>
    <property type="molecule type" value="Genomic_DNA"/>
</dbReference>
<dbReference type="OrthoDB" id="566138at2759"/>
<dbReference type="KEGG" id="pfy:PFICI_03621"/>
<dbReference type="Pfam" id="PF01425">
    <property type="entry name" value="Amidase"/>
    <property type="match status" value="1"/>
</dbReference>
<feature type="chain" id="PRO_5004835918" description="Amidase domain-containing protein" evidence="1">
    <location>
        <begin position="23"/>
        <end position="614"/>
    </location>
</feature>
<dbReference type="InterPro" id="IPR036928">
    <property type="entry name" value="AS_sf"/>
</dbReference>
<dbReference type="Gene3D" id="3.90.1300.10">
    <property type="entry name" value="Amidase signature (AS) domain"/>
    <property type="match status" value="1"/>
</dbReference>
<sequence length="614" mass="66175">MKGTLVPTWAILFAGLGSLANGSRIHPRGQCSNTNYSDGRQNSSVTPFPMALCNGVSIEDATIGDLQLYMGQGTLTSQQLVECYLARIEQTNKYLHSISETNPDALSIAAALDEERSQSGPRGPMHGIPFVVKDNYYTDDKHNTSEGGLVLLGGRYPEEATVVAKIRAAGGVLLAHASLSEAADHRALTNFSDGYSTRAGQIRNPYNLTQGTSGSSGGSAVAVASNQAAISFGSETHGSLVHPSSHLGLYTIKSTPGLLSRHGIIPGSFYHDTPGPMARSMKDVAYLLDIMAGADRSDNLTWNALGHLPTEGYTAHLAQKGGLRGMKLGLPWNPYWSTNPAVNAPDQRVKYEGLLDQLKAAGAELYNISYIPGIQEIANPYGFGQPSDTPDSRQQLTVYEVLLDVAYAEWLRNWTFPADDERYGMSTLTEMAAWNDAHNDTTGALGNSTWWYNTETGQDFYDLAIATNGTQGDAFWANFGWGRHAAQTAIDGGHAYTTDNGTVIELDALLIPNDDTGTGSQACASIPSYAGYPIAALPVGQTGYSVPFGLCLWGRQWGEARLVHVASAMEDLFRWQGVPEWHNYDTAEGIWDSPWPGYSCSEESLDVYACDPST</sequence>
<dbReference type="AlphaFoldDB" id="W3XK28"/>
<dbReference type="PANTHER" id="PTHR42678:SF37">
    <property type="entry name" value="AMIDASE C869.01-RELATED"/>
    <property type="match status" value="1"/>
</dbReference>
<organism evidence="3 4">
    <name type="scientific">Pestalotiopsis fici (strain W106-1 / CGMCC3.15140)</name>
    <dbReference type="NCBI Taxonomy" id="1229662"/>
    <lineage>
        <taxon>Eukaryota</taxon>
        <taxon>Fungi</taxon>
        <taxon>Dikarya</taxon>
        <taxon>Ascomycota</taxon>
        <taxon>Pezizomycotina</taxon>
        <taxon>Sordariomycetes</taxon>
        <taxon>Xylariomycetidae</taxon>
        <taxon>Amphisphaeriales</taxon>
        <taxon>Sporocadaceae</taxon>
        <taxon>Pestalotiopsis</taxon>
    </lineage>
</organism>
<reference evidence="4" key="1">
    <citation type="journal article" date="2015" name="BMC Genomics">
        <title>Genomic and transcriptomic analysis of the endophytic fungus Pestalotiopsis fici reveals its lifestyle and high potential for synthesis of natural products.</title>
        <authorList>
            <person name="Wang X."/>
            <person name="Zhang X."/>
            <person name="Liu L."/>
            <person name="Xiang M."/>
            <person name="Wang W."/>
            <person name="Sun X."/>
            <person name="Che Y."/>
            <person name="Guo L."/>
            <person name="Liu G."/>
            <person name="Guo L."/>
            <person name="Wang C."/>
            <person name="Yin W.B."/>
            <person name="Stadler M."/>
            <person name="Zhang X."/>
            <person name="Liu X."/>
        </authorList>
    </citation>
    <scope>NUCLEOTIDE SEQUENCE [LARGE SCALE GENOMIC DNA]</scope>
    <source>
        <strain evidence="4">W106-1 / CGMCC3.15140</strain>
    </source>
</reference>
<feature type="signal peptide" evidence="1">
    <location>
        <begin position="1"/>
        <end position="22"/>
    </location>
</feature>
<accession>W3XK28</accession>
<dbReference type="STRING" id="1229662.W3XK28"/>
<name>W3XK28_PESFW</name>
<protein>
    <recommendedName>
        <fullName evidence="2">Amidase domain-containing protein</fullName>
    </recommendedName>
</protein>
<dbReference type="InterPro" id="IPR023631">
    <property type="entry name" value="Amidase_dom"/>
</dbReference>
<gene>
    <name evidence="3" type="ORF">PFICI_03621</name>
</gene>